<dbReference type="EMBL" id="OK040171">
    <property type="protein sequence ID" value="UAV84665.1"/>
    <property type="molecule type" value="Genomic_DNA"/>
</dbReference>
<keyword evidence="1" id="KW-0472">Membrane</keyword>
<keyword evidence="1" id="KW-0812">Transmembrane</keyword>
<gene>
    <name evidence="2" type="ORF">PHB09_170</name>
</gene>
<sequence>MDLFFEALVDVLKEFLAGAVTCIVVMLAIVLVVSSMLYSIWLFLTLFFLIVLGIAVLAKMEEIKRWRYK</sequence>
<accession>A0AAE8XCH3</accession>
<feature type="transmembrane region" description="Helical" evidence="1">
    <location>
        <begin position="38"/>
        <end position="58"/>
    </location>
</feature>
<organism evidence="2 3">
    <name type="scientific">Pseudomonas phage PHB09</name>
    <dbReference type="NCBI Taxonomy" id="2867265"/>
    <lineage>
        <taxon>Viruses</taxon>
        <taxon>Duplodnaviria</taxon>
        <taxon>Heunggongvirae</taxon>
        <taxon>Uroviricota</taxon>
        <taxon>Caudoviricetes</taxon>
        <taxon>Vandenendeviridae</taxon>
        <taxon>Gorskivirinae</taxon>
        <taxon>Dilongvirus</taxon>
        <taxon>Dilongvirus PHB09</taxon>
    </lineage>
</organism>
<feature type="transmembrane region" description="Helical" evidence="1">
    <location>
        <begin position="12"/>
        <end position="32"/>
    </location>
</feature>
<name>A0AAE8XCH3_9CAUD</name>
<keyword evidence="1" id="KW-1133">Transmembrane helix</keyword>
<keyword evidence="3" id="KW-1185">Reference proteome</keyword>
<reference evidence="2" key="1">
    <citation type="submission" date="2021-09" db="EMBL/GenBank/DDBJ databases">
        <authorList>
            <person name="Liu Y."/>
        </authorList>
    </citation>
    <scope>NUCLEOTIDE SEQUENCE</scope>
</reference>
<proteinExistence type="predicted"/>
<evidence type="ECO:0000313" key="2">
    <source>
        <dbReference type="EMBL" id="UAV84665.1"/>
    </source>
</evidence>
<evidence type="ECO:0000256" key="1">
    <source>
        <dbReference type="SAM" id="Phobius"/>
    </source>
</evidence>
<dbReference type="Proteomes" id="UP000827914">
    <property type="component" value="Segment"/>
</dbReference>
<evidence type="ECO:0000313" key="3">
    <source>
        <dbReference type="Proteomes" id="UP000827914"/>
    </source>
</evidence>
<protein>
    <submittedName>
        <fullName evidence="2">Uncharacterized protein</fullName>
    </submittedName>
</protein>